<organism evidence="2 3">
    <name type="scientific">Streptomyces marincola</name>
    <dbReference type="NCBI Taxonomy" id="2878388"/>
    <lineage>
        <taxon>Bacteria</taxon>
        <taxon>Bacillati</taxon>
        <taxon>Actinomycetota</taxon>
        <taxon>Actinomycetes</taxon>
        <taxon>Kitasatosporales</taxon>
        <taxon>Streptomycetaceae</taxon>
        <taxon>Streptomyces</taxon>
    </lineage>
</organism>
<gene>
    <name evidence="2" type="ORF">CAG99_10065</name>
</gene>
<evidence type="ECO:0000259" key="1">
    <source>
        <dbReference type="Pfam" id="PF04149"/>
    </source>
</evidence>
<dbReference type="OrthoDB" id="3430276at2"/>
<feature type="domain" description="DUF397" evidence="1">
    <location>
        <begin position="9"/>
        <end position="62"/>
    </location>
</feature>
<keyword evidence="3" id="KW-1185">Reference proteome</keyword>
<dbReference type="RefSeq" id="WP_086158781.1">
    <property type="nucleotide sequence ID" value="NZ_CP021121.1"/>
</dbReference>
<dbReference type="EMBL" id="CP021121">
    <property type="protein sequence ID" value="ARQ69161.1"/>
    <property type="molecule type" value="Genomic_DNA"/>
</dbReference>
<evidence type="ECO:0000313" key="2">
    <source>
        <dbReference type="EMBL" id="ARQ69161.1"/>
    </source>
</evidence>
<name>A0A1W7CWI3_9ACTN</name>
<dbReference type="KEGG" id="smao:CAG99_10065"/>
<sequence length="68" mass="7653">MRYDLPDHRWQKSSYSSGDTGACVEIQRTDDGLLAVGDSKQRACGAFVFRLEAWSSFLEAVKGDRDPR</sequence>
<accession>A0A1W7CWI3</accession>
<dbReference type="AlphaFoldDB" id="A0A1W7CWI3"/>
<dbReference type="InterPro" id="IPR007278">
    <property type="entry name" value="DUF397"/>
</dbReference>
<protein>
    <submittedName>
        <fullName evidence="2">DUF397 domain-containing protein</fullName>
    </submittedName>
</protein>
<dbReference type="Proteomes" id="UP000194218">
    <property type="component" value="Chromosome"/>
</dbReference>
<reference evidence="2 3" key="1">
    <citation type="submission" date="2017-05" db="EMBL/GenBank/DDBJ databases">
        <title>Complete genome sequence of Streptomyces sp. SCSIO 03032 revealed the diverse biosynthetic pathways for its bioactive secondary metabolites.</title>
        <authorList>
            <person name="Ma L."/>
            <person name="Zhu Y."/>
            <person name="Zhang W."/>
            <person name="Zhang G."/>
            <person name="Tian X."/>
            <person name="Zhang S."/>
            <person name="Zhang C."/>
        </authorList>
    </citation>
    <scope>NUCLEOTIDE SEQUENCE [LARGE SCALE GENOMIC DNA]</scope>
    <source>
        <strain evidence="2 3">SCSIO 03032</strain>
    </source>
</reference>
<evidence type="ECO:0000313" key="3">
    <source>
        <dbReference type="Proteomes" id="UP000194218"/>
    </source>
</evidence>
<proteinExistence type="predicted"/>
<dbReference type="Pfam" id="PF04149">
    <property type="entry name" value="DUF397"/>
    <property type="match status" value="1"/>
</dbReference>